<comment type="similarity">
    <text evidence="2">Belongs to the ROK (NagC/XylR) family.</text>
</comment>
<dbReference type="PANTHER" id="PTHR18964:SF149">
    <property type="entry name" value="BIFUNCTIONAL UDP-N-ACETYLGLUCOSAMINE 2-EPIMERASE_N-ACETYLMANNOSAMINE KINASE"/>
    <property type="match status" value="1"/>
</dbReference>
<dbReference type="AlphaFoldDB" id="A0AA42BT73"/>
<accession>A0AA42BT73</accession>
<dbReference type="InterPro" id="IPR036390">
    <property type="entry name" value="WH_DNA-bd_sf"/>
</dbReference>
<dbReference type="RefSeq" id="WP_254759091.1">
    <property type="nucleotide sequence ID" value="NZ_JANCLT010000005.1"/>
</dbReference>
<keyword evidence="5" id="KW-1185">Reference proteome</keyword>
<dbReference type="Proteomes" id="UP001156102">
    <property type="component" value="Unassembled WGS sequence"/>
</dbReference>
<comment type="caution">
    <text evidence="4">The sequence shown here is derived from an EMBL/GenBank/DDBJ whole genome shotgun (WGS) entry which is preliminary data.</text>
</comment>
<dbReference type="Gene3D" id="3.30.420.40">
    <property type="match status" value="2"/>
</dbReference>
<dbReference type="InterPro" id="IPR036388">
    <property type="entry name" value="WH-like_DNA-bd_sf"/>
</dbReference>
<dbReference type="EMBL" id="JANCLT010000005">
    <property type="protein sequence ID" value="MCP8969178.1"/>
    <property type="molecule type" value="Genomic_DNA"/>
</dbReference>
<dbReference type="SUPFAM" id="SSF46785">
    <property type="entry name" value="Winged helix' DNA-binding domain"/>
    <property type="match status" value="1"/>
</dbReference>
<protein>
    <submittedName>
        <fullName evidence="4">ROK family transcriptional regulator</fullName>
    </submittedName>
</protein>
<comment type="function">
    <text evidence="1">Transcriptional repressor of xylose-utilizing enzymes.</text>
</comment>
<organism evidence="4 5">
    <name type="scientific">Ectobacillus ponti</name>
    <dbReference type="NCBI Taxonomy" id="2961894"/>
    <lineage>
        <taxon>Bacteria</taxon>
        <taxon>Bacillati</taxon>
        <taxon>Bacillota</taxon>
        <taxon>Bacilli</taxon>
        <taxon>Bacillales</taxon>
        <taxon>Bacillaceae</taxon>
        <taxon>Ectobacillus</taxon>
    </lineage>
</organism>
<dbReference type="Gene3D" id="1.10.10.10">
    <property type="entry name" value="Winged helix-like DNA-binding domain superfamily/Winged helix DNA-binding domain"/>
    <property type="match status" value="1"/>
</dbReference>
<evidence type="ECO:0000256" key="1">
    <source>
        <dbReference type="ARBA" id="ARBA00002486"/>
    </source>
</evidence>
<dbReference type="PANTHER" id="PTHR18964">
    <property type="entry name" value="ROK (REPRESSOR, ORF, KINASE) FAMILY"/>
    <property type="match status" value="1"/>
</dbReference>
<name>A0AA42BT73_9BACI</name>
<dbReference type="SUPFAM" id="SSF53067">
    <property type="entry name" value="Actin-like ATPase domain"/>
    <property type="match status" value="1"/>
</dbReference>
<evidence type="ECO:0000256" key="2">
    <source>
        <dbReference type="ARBA" id="ARBA00006479"/>
    </source>
</evidence>
<keyword evidence="3" id="KW-0119">Carbohydrate metabolism</keyword>
<dbReference type="InterPro" id="IPR000600">
    <property type="entry name" value="ROK"/>
</dbReference>
<keyword evidence="3" id="KW-0859">Xylose metabolism</keyword>
<evidence type="ECO:0000256" key="3">
    <source>
        <dbReference type="ARBA" id="ARBA00022629"/>
    </source>
</evidence>
<gene>
    <name evidence="4" type="ORF">NK662_11560</name>
</gene>
<dbReference type="Pfam" id="PF00480">
    <property type="entry name" value="ROK"/>
    <property type="match status" value="1"/>
</dbReference>
<proteinExistence type="inferred from homology"/>
<evidence type="ECO:0000313" key="5">
    <source>
        <dbReference type="Proteomes" id="UP001156102"/>
    </source>
</evidence>
<sequence>MKARRCPSITTVRKGNKDLIKDLNRFLVLQHIRQSGKVSRTDIAKATGIGLSTVTNITEEFLREGLVREVGTAHSTGGRKPVLLQFHERYSYTFGVKVEETQLRVALTDLQAEILDVKTVPFEAGSKPEKAVELLSAAIQVMRQAHGLAERQIAGIGIAASGLINRETGTILRSSLLGWENVSICKEVSKRLNGMPVYLDKNINAYTLAELTLGSKEKQRHVVIMSIGAGLGLTIVIDGSMYYGSFGGAGEFGHTIVQMNGYRCHCGQRGCLEMYASEFYLQHAGGELRRQYPHTAVERYTFSGMEQALKQGDELAARLLREMGTHIGYGLVNVINTLNPKRIVLTGEGMNYAPHFLPYALKVAEENFFAAAALPTEIVVSQLGNDAWLQGAALLVIEQLFQLPIYQN</sequence>
<dbReference type="Pfam" id="PF13412">
    <property type="entry name" value="HTH_24"/>
    <property type="match status" value="1"/>
</dbReference>
<reference evidence="4" key="1">
    <citation type="submission" date="2022-07" db="EMBL/GenBank/DDBJ databases">
        <authorList>
            <person name="Li W.-J."/>
            <person name="Deng Q.-Q."/>
        </authorList>
    </citation>
    <scope>NUCLEOTIDE SEQUENCE</scope>
    <source>
        <strain evidence="4">SYSU M60031</strain>
    </source>
</reference>
<dbReference type="InterPro" id="IPR043129">
    <property type="entry name" value="ATPase_NBD"/>
</dbReference>
<evidence type="ECO:0000313" key="4">
    <source>
        <dbReference type="EMBL" id="MCP8969178.1"/>
    </source>
</evidence>
<dbReference type="GO" id="GO:0042732">
    <property type="term" value="P:D-xylose metabolic process"/>
    <property type="evidence" value="ECO:0007669"/>
    <property type="project" value="UniProtKB-KW"/>
</dbReference>